<proteinExistence type="predicted"/>
<keyword evidence="3" id="KW-1185">Reference proteome</keyword>
<accession>A0A3N4JSL1</accession>
<gene>
    <name evidence="2" type="ORF">L873DRAFT_1842467</name>
</gene>
<evidence type="ECO:0000256" key="1">
    <source>
        <dbReference type="SAM" id="MobiDB-lite"/>
    </source>
</evidence>
<feature type="compositionally biased region" description="Acidic residues" evidence="1">
    <location>
        <begin position="152"/>
        <end position="168"/>
    </location>
</feature>
<organism evidence="2 3">
    <name type="scientific">Choiromyces venosus 120613-1</name>
    <dbReference type="NCBI Taxonomy" id="1336337"/>
    <lineage>
        <taxon>Eukaryota</taxon>
        <taxon>Fungi</taxon>
        <taxon>Dikarya</taxon>
        <taxon>Ascomycota</taxon>
        <taxon>Pezizomycotina</taxon>
        <taxon>Pezizomycetes</taxon>
        <taxon>Pezizales</taxon>
        <taxon>Tuberaceae</taxon>
        <taxon>Choiromyces</taxon>
    </lineage>
</organism>
<protein>
    <submittedName>
        <fullName evidence="2">Uncharacterized protein</fullName>
    </submittedName>
</protein>
<evidence type="ECO:0000313" key="3">
    <source>
        <dbReference type="Proteomes" id="UP000276215"/>
    </source>
</evidence>
<dbReference type="EMBL" id="ML120374">
    <property type="protein sequence ID" value="RPB01333.1"/>
    <property type="molecule type" value="Genomic_DNA"/>
</dbReference>
<sequence length="219" mass="25242">MVGIGRRKRQSRLAGQLGGRPTKQFDPVFEEELLSLEQEVTDEPDVLEVPVKLLELDVSPSGTGRGGRPPCRQIIWRRKKQAELQEIARESQLGEYLEPEGAGVAELEWERAERGEMMEEEEEIRNGGVEISDMEEMEVEDMRRIVEEVLEPGWEGEMEQQEEEENDERDNLAEAVKSWPVLSKYQSTRFKHQILTKGISTQTLKIEIANQYPRNSQYA</sequence>
<reference evidence="2 3" key="1">
    <citation type="journal article" date="2018" name="Nat. Ecol. Evol.">
        <title>Pezizomycetes genomes reveal the molecular basis of ectomycorrhizal truffle lifestyle.</title>
        <authorList>
            <person name="Murat C."/>
            <person name="Payen T."/>
            <person name="Noel B."/>
            <person name="Kuo A."/>
            <person name="Morin E."/>
            <person name="Chen J."/>
            <person name="Kohler A."/>
            <person name="Krizsan K."/>
            <person name="Balestrini R."/>
            <person name="Da Silva C."/>
            <person name="Montanini B."/>
            <person name="Hainaut M."/>
            <person name="Levati E."/>
            <person name="Barry K.W."/>
            <person name="Belfiori B."/>
            <person name="Cichocki N."/>
            <person name="Clum A."/>
            <person name="Dockter R.B."/>
            <person name="Fauchery L."/>
            <person name="Guy J."/>
            <person name="Iotti M."/>
            <person name="Le Tacon F."/>
            <person name="Lindquist E.A."/>
            <person name="Lipzen A."/>
            <person name="Malagnac F."/>
            <person name="Mello A."/>
            <person name="Molinier V."/>
            <person name="Miyauchi S."/>
            <person name="Poulain J."/>
            <person name="Riccioni C."/>
            <person name="Rubini A."/>
            <person name="Sitrit Y."/>
            <person name="Splivallo R."/>
            <person name="Traeger S."/>
            <person name="Wang M."/>
            <person name="Zifcakova L."/>
            <person name="Wipf D."/>
            <person name="Zambonelli A."/>
            <person name="Paolocci F."/>
            <person name="Nowrousian M."/>
            <person name="Ottonello S."/>
            <person name="Baldrian P."/>
            <person name="Spatafora J.W."/>
            <person name="Henrissat B."/>
            <person name="Nagy L.G."/>
            <person name="Aury J.M."/>
            <person name="Wincker P."/>
            <person name="Grigoriev I.V."/>
            <person name="Bonfante P."/>
            <person name="Martin F.M."/>
        </authorList>
    </citation>
    <scope>NUCLEOTIDE SEQUENCE [LARGE SCALE GENOMIC DNA]</scope>
    <source>
        <strain evidence="2 3">120613-1</strain>
    </source>
</reference>
<feature type="region of interest" description="Disordered" evidence="1">
    <location>
        <begin position="114"/>
        <end position="135"/>
    </location>
</feature>
<feature type="region of interest" description="Disordered" evidence="1">
    <location>
        <begin position="152"/>
        <end position="172"/>
    </location>
</feature>
<dbReference type="Proteomes" id="UP000276215">
    <property type="component" value="Unassembled WGS sequence"/>
</dbReference>
<dbReference type="AlphaFoldDB" id="A0A3N4JSL1"/>
<name>A0A3N4JSL1_9PEZI</name>
<feature type="region of interest" description="Disordered" evidence="1">
    <location>
        <begin position="1"/>
        <end position="24"/>
    </location>
</feature>
<feature type="compositionally biased region" description="Basic residues" evidence="1">
    <location>
        <begin position="1"/>
        <end position="11"/>
    </location>
</feature>
<evidence type="ECO:0000313" key="2">
    <source>
        <dbReference type="EMBL" id="RPB01333.1"/>
    </source>
</evidence>